<comment type="caution">
    <text evidence="1">The sequence shown here is derived from an EMBL/GenBank/DDBJ whole genome shotgun (WGS) entry which is preliminary data.</text>
</comment>
<dbReference type="STRING" id="62101.AB835_09855"/>
<gene>
    <name evidence="1" type="ORF">AB835_09855</name>
</gene>
<name>A0A1D2QNT7_9GAMM</name>
<reference evidence="1 2" key="1">
    <citation type="journal article" date="2016" name="Appl. Environ. Microbiol.">
        <title>Lack of Overt Genome Reduction in the Bryostatin-Producing Bryozoan Symbiont "Candidatus Endobugula sertula".</title>
        <authorList>
            <person name="Miller I.J."/>
            <person name="Vanee N."/>
            <person name="Fong S.S."/>
            <person name="Lim-Fong G.E."/>
            <person name="Kwan J.C."/>
        </authorList>
    </citation>
    <scope>NUCLEOTIDE SEQUENCE [LARGE SCALE GENOMIC DNA]</scope>
    <source>
        <strain evidence="1">AB1-4</strain>
    </source>
</reference>
<protein>
    <submittedName>
        <fullName evidence="1">DUF4856 domain-containing protein</fullName>
    </submittedName>
</protein>
<proteinExistence type="predicted"/>
<sequence>MNTQHLLATLVLSGICIADVYGSDKDVYADFPITTKGYTGKAKTSVKYTGQTARHVIHNALKKLSSAGNGTANPGLKAQLLAYYEGKEAGRAIIDPITNGKFIVKQTIIDELSKGKNLSEKVYKGIISGWPGNMTGPEVLAFMIDKASMTEKGYDPLTGYDYTQLISKFIMGAVFYNQSIDNYLDEKLGPQKKPNNEPYKKGAAYTGKEHVWDEAFGYFGTPAHTMKLTAKDVYDIAKKKPEALIKADYNKDGVIDLKTEMAYGHAYYAAGFDKKGKTNYLHAITQAFLDGRNLIADAKGEALTDVQRGQLKAYADVIATHWEKVIAEAIFKYAGSTYKDLQKLKTVVENNGDAVAVFRDYAKHWSEMKGFALTLQTGKKNLGETAVALNRLAGFSPVLLGNTQISGVDANGDYTQKTSDSLEAYMLHMLKIQKLMVDEFSIQARVNDVLSSLDGLAKKLSSGHSAEND</sequence>
<accession>A0A1D2QNT7</accession>
<organism evidence="1 2">
    <name type="scientific">Candidatus Endobugula sertula</name>
    <name type="common">Bugula neritina bacterial symbiont</name>
    <dbReference type="NCBI Taxonomy" id="62101"/>
    <lineage>
        <taxon>Bacteria</taxon>
        <taxon>Pseudomonadati</taxon>
        <taxon>Pseudomonadota</taxon>
        <taxon>Gammaproteobacteria</taxon>
        <taxon>Cellvibrionales</taxon>
        <taxon>Cellvibrionaceae</taxon>
        <taxon>Candidatus Endobugula</taxon>
    </lineage>
</organism>
<dbReference type="AlphaFoldDB" id="A0A1D2QNT7"/>
<dbReference type="InterPro" id="IPR032331">
    <property type="entry name" value="DUF4856"/>
</dbReference>
<dbReference type="EMBL" id="MDLC01000034">
    <property type="protein sequence ID" value="ODS23251.1"/>
    <property type="molecule type" value="Genomic_DNA"/>
</dbReference>
<evidence type="ECO:0000313" key="1">
    <source>
        <dbReference type="EMBL" id="ODS23251.1"/>
    </source>
</evidence>
<dbReference type="Pfam" id="PF16148">
    <property type="entry name" value="DUF4856"/>
    <property type="match status" value="1"/>
</dbReference>
<dbReference type="Proteomes" id="UP000242502">
    <property type="component" value="Unassembled WGS sequence"/>
</dbReference>
<evidence type="ECO:0000313" key="2">
    <source>
        <dbReference type="Proteomes" id="UP000242502"/>
    </source>
</evidence>